<reference evidence="6" key="1">
    <citation type="submission" date="2022-08" db="EMBL/GenBank/DDBJ databases">
        <authorList>
            <consortium name="DOE Joint Genome Institute"/>
            <person name="Min B."/>
            <person name="Riley R."/>
            <person name="Sierra-Patev S."/>
            <person name="Naranjo-Ortiz M."/>
            <person name="Looney B."/>
            <person name="Konkel Z."/>
            <person name="Slot J.C."/>
            <person name="Sakamoto Y."/>
            <person name="Steenwyk J.L."/>
            <person name="Rokas A."/>
            <person name="Carro J."/>
            <person name="Camarero S."/>
            <person name="Ferreira P."/>
            <person name="Molpeceres G."/>
            <person name="Ruiz-Duenas F.J."/>
            <person name="Serrano A."/>
            <person name="Henrissat B."/>
            <person name="Drula E."/>
            <person name="Hughes K.W."/>
            <person name="Mata J.L."/>
            <person name="Ishikawa N.K."/>
            <person name="Vargas-Isla R."/>
            <person name="Ushijima S."/>
            <person name="Smith C.A."/>
            <person name="Ahrendt S."/>
            <person name="Andreopoulos W."/>
            <person name="He G."/>
            <person name="Labutti K."/>
            <person name="Lipzen A."/>
            <person name="Ng V."/>
            <person name="Sandor L."/>
            <person name="Barry K."/>
            <person name="Martinez A.T."/>
            <person name="Xiao Y."/>
            <person name="Gibbons J.G."/>
            <person name="Terashima K."/>
            <person name="Hibbett D.S."/>
            <person name="Grigoriev I.V."/>
        </authorList>
    </citation>
    <scope>NUCLEOTIDE SEQUENCE</scope>
    <source>
        <strain evidence="6">TFB10291</strain>
    </source>
</reference>
<keyword evidence="7" id="KW-1185">Reference proteome</keyword>
<dbReference type="GO" id="GO:0032958">
    <property type="term" value="P:inositol phosphate biosynthetic process"/>
    <property type="evidence" value="ECO:0007669"/>
    <property type="project" value="InterPro"/>
</dbReference>
<dbReference type="GO" id="GO:0008440">
    <property type="term" value="F:inositol-1,4,5-trisphosphate 3-kinase activity"/>
    <property type="evidence" value="ECO:0007669"/>
    <property type="project" value="TreeGrafter"/>
</dbReference>
<sequence>MSFPQLSGHPNSIQPTADGTLLIKQTLRLEHEFYTMMEQARAMGALDAPGSDNALDERTLLALKNLNRLSRFVSKFYGVLTEGNVGVEALNVSEGAVPKTSTGDTNAKQFLVLSNLVDSFKKPNVLDLKLGTVLYDELDQACSEDKKARMIKAARETTIGECGLRLTAFQVHPQPPTTSVAYPDTNSLMPVSTPKIYGKSLKKEQLPEGIRRVFPVLGEPTPILVPGAASPSVGSSSTFGASTPISDGFSTTSLPPNIPISPVNTADSTNVSRTDLGLPPSILLPILRAIHNSLTHLHSILKDIEIRIIGGSLLVVWEGDQERAQEGVDWMKERERMIRERIKRDFGDDNDEEYYSDEDEEEDTSSEEDEDEAFQDTSAPGSETFNAPTTHIVKDTSESRPQTNAASQSLPSEPLPNHEIPKRKPSAPYKIALIDFAHTRFVPGQGPDSGVLLGLETFAGLVEERIKEVEGSERGRTEEAG</sequence>
<evidence type="ECO:0000256" key="3">
    <source>
        <dbReference type="ARBA" id="ARBA00022777"/>
    </source>
</evidence>
<evidence type="ECO:0000256" key="4">
    <source>
        <dbReference type="RuleBase" id="RU363090"/>
    </source>
</evidence>
<dbReference type="Gene3D" id="3.30.470.160">
    <property type="entry name" value="Inositol polyphosphate kinase"/>
    <property type="match status" value="1"/>
</dbReference>
<dbReference type="AlphaFoldDB" id="A0AA38NT42"/>
<name>A0AA38NT42_9AGAR</name>
<dbReference type="InterPro" id="IPR005522">
    <property type="entry name" value="IPK"/>
</dbReference>
<protein>
    <recommendedName>
        <fullName evidence="4">Kinase</fullName>
        <ecNumber evidence="4">2.7.-.-</ecNumber>
    </recommendedName>
</protein>
<feature type="compositionally biased region" description="Acidic residues" evidence="5">
    <location>
        <begin position="348"/>
        <end position="374"/>
    </location>
</feature>
<keyword evidence="2 4" id="KW-0808">Transferase</keyword>
<dbReference type="Proteomes" id="UP001163798">
    <property type="component" value="Unassembled WGS sequence"/>
</dbReference>
<comment type="similarity">
    <text evidence="1 4">Belongs to the inositol phosphokinase (IPK) family.</text>
</comment>
<organism evidence="6 7">
    <name type="scientific">Lentinula aff. detonsa</name>
    <dbReference type="NCBI Taxonomy" id="2804958"/>
    <lineage>
        <taxon>Eukaryota</taxon>
        <taxon>Fungi</taxon>
        <taxon>Dikarya</taxon>
        <taxon>Basidiomycota</taxon>
        <taxon>Agaricomycotina</taxon>
        <taxon>Agaricomycetes</taxon>
        <taxon>Agaricomycetidae</taxon>
        <taxon>Agaricales</taxon>
        <taxon>Marasmiineae</taxon>
        <taxon>Omphalotaceae</taxon>
        <taxon>Lentinula</taxon>
    </lineage>
</organism>
<evidence type="ECO:0000256" key="5">
    <source>
        <dbReference type="SAM" id="MobiDB-lite"/>
    </source>
</evidence>
<dbReference type="GO" id="GO:0000824">
    <property type="term" value="F:inositol-1,4,5,6-tetrakisphosphate 3-kinase activity"/>
    <property type="evidence" value="ECO:0007669"/>
    <property type="project" value="TreeGrafter"/>
</dbReference>
<dbReference type="GO" id="GO:0046854">
    <property type="term" value="P:phosphatidylinositol phosphate biosynthetic process"/>
    <property type="evidence" value="ECO:0007669"/>
    <property type="project" value="TreeGrafter"/>
</dbReference>
<gene>
    <name evidence="6" type="ORF">GGU10DRAFT_383110</name>
</gene>
<dbReference type="InterPro" id="IPR038286">
    <property type="entry name" value="IPK_sf"/>
</dbReference>
<evidence type="ECO:0000313" key="6">
    <source>
        <dbReference type="EMBL" id="KAJ3790638.1"/>
    </source>
</evidence>
<feature type="compositionally biased region" description="Polar residues" evidence="5">
    <location>
        <begin position="399"/>
        <end position="411"/>
    </location>
</feature>
<evidence type="ECO:0000256" key="2">
    <source>
        <dbReference type="ARBA" id="ARBA00022679"/>
    </source>
</evidence>
<accession>A0AA38NT42</accession>
<dbReference type="Pfam" id="PF03770">
    <property type="entry name" value="IPK"/>
    <property type="match status" value="2"/>
</dbReference>
<dbReference type="EMBL" id="MU793248">
    <property type="protein sequence ID" value="KAJ3790638.1"/>
    <property type="molecule type" value="Genomic_DNA"/>
</dbReference>
<dbReference type="GO" id="GO:0005737">
    <property type="term" value="C:cytoplasm"/>
    <property type="evidence" value="ECO:0007669"/>
    <property type="project" value="TreeGrafter"/>
</dbReference>
<proteinExistence type="inferred from homology"/>
<dbReference type="PANTHER" id="PTHR12400:SF108">
    <property type="entry name" value="KINASE"/>
    <property type="match status" value="1"/>
</dbReference>
<comment type="caution">
    <text evidence="6">The sequence shown here is derived from an EMBL/GenBank/DDBJ whole genome shotgun (WGS) entry which is preliminary data.</text>
</comment>
<evidence type="ECO:0000313" key="7">
    <source>
        <dbReference type="Proteomes" id="UP001163798"/>
    </source>
</evidence>
<dbReference type="SUPFAM" id="SSF56104">
    <property type="entry name" value="SAICAR synthase-like"/>
    <property type="match status" value="1"/>
</dbReference>
<dbReference type="PANTHER" id="PTHR12400">
    <property type="entry name" value="INOSITOL POLYPHOSPHATE KINASE"/>
    <property type="match status" value="1"/>
</dbReference>
<feature type="compositionally biased region" description="Polar residues" evidence="5">
    <location>
        <begin position="375"/>
        <end position="389"/>
    </location>
</feature>
<dbReference type="EC" id="2.7.-.-" evidence="4"/>
<keyword evidence="3 4" id="KW-0418">Kinase</keyword>
<feature type="region of interest" description="Disordered" evidence="5">
    <location>
        <begin position="247"/>
        <end position="270"/>
    </location>
</feature>
<evidence type="ECO:0000256" key="1">
    <source>
        <dbReference type="ARBA" id="ARBA00007374"/>
    </source>
</evidence>
<feature type="region of interest" description="Disordered" evidence="5">
    <location>
        <begin position="348"/>
        <end position="426"/>
    </location>
</feature>
<dbReference type="GO" id="GO:0005634">
    <property type="term" value="C:nucleus"/>
    <property type="evidence" value="ECO:0007669"/>
    <property type="project" value="TreeGrafter"/>
</dbReference>